<evidence type="ECO:0000313" key="2">
    <source>
        <dbReference type="Proteomes" id="UP000030907"/>
    </source>
</evidence>
<protein>
    <submittedName>
        <fullName evidence="1">Putative membrane protein</fullName>
    </submittedName>
</protein>
<dbReference type="AlphaFoldDB" id="A0A0A7PBX3"/>
<sequence>MATLAPMTLHISAKTRMASFVLRAFLPLAWLGLISSDRAASFVMRFVRLDARLEGWGGD</sequence>
<dbReference type="KEGG" id="sphk:SKP52_02595"/>
<evidence type="ECO:0000313" key="1">
    <source>
        <dbReference type="EMBL" id="AJA07454.1"/>
    </source>
</evidence>
<organism evidence="1 2">
    <name type="scientific">Sphingopyxis fribergensis</name>
    <dbReference type="NCBI Taxonomy" id="1515612"/>
    <lineage>
        <taxon>Bacteria</taxon>
        <taxon>Pseudomonadati</taxon>
        <taxon>Pseudomonadota</taxon>
        <taxon>Alphaproteobacteria</taxon>
        <taxon>Sphingomonadales</taxon>
        <taxon>Sphingomonadaceae</taxon>
        <taxon>Sphingopyxis</taxon>
    </lineage>
</organism>
<dbReference type="EMBL" id="CP009122">
    <property type="protein sequence ID" value="AJA07454.1"/>
    <property type="molecule type" value="Genomic_DNA"/>
</dbReference>
<keyword evidence="2" id="KW-1185">Reference proteome</keyword>
<name>A0A0A7PBX3_9SPHN</name>
<gene>
    <name evidence="1" type="ORF">SKP52_02595</name>
</gene>
<dbReference type="HOGENOM" id="CLU_2958382_0_0_5"/>
<reference evidence="1 2" key="1">
    <citation type="journal article" date="2015" name="Int. J. Syst. Evol. Microbiol.">
        <title>Description of Sphingopyxis fribergensis sp. nov. - a soil bacterium with the ability to degrade styrene and phenylacetic acid.</title>
        <authorList>
            <person name="Oelschlagel M."/>
            <person name="Ruckert C."/>
            <person name="Kalinowski J."/>
            <person name="Schmidt G."/>
            <person name="Schlomann M."/>
            <person name="Tischler D."/>
        </authorList>
    </citation>
    <scope>NUCLEOTIDE SEQUENCE [LARGE SCALE GENOMIC DNA]</scope>
    <source>
        <strain evidence="1 2">Kp5.2</strain>
    </source>
</reference>
<proteinExistence type="predicted"/>
<dbReference type="RefSeq" id="WP_039571394.1">
    <property type="nucleotide sequence ID" value="NZ_CP009122.1"/>
</dbReference>
<accession>A0A0A7PBX3</accession>
<dbReference type="STRING" id="1515612.SKP52_02595"/>
<dbReference type="Proteomes" id="UP000030907">
    <property type="component" value="Chromosome"/>
</dbReference>